<evidence type="ECO:0000313" key="2">
    <source>
        <dbReference type="EMBL" id="MCY1072868.1"/>
    </source>
</evidence>
<gene>
    <name evidence="2" type="ORF">OV287_00095</name>
</gene>
<dbReference type="Proteomes" id="UP001207654">
    <property type="component" value="Unassembled WGS sequence"/>
</dbReference>
<evidence type="ECO:0000256" key="1">
    <source>
        <dbReference type="SAM" id="MobiDB-lite"/>
    </source>
</evidence>
<name>A0ABT3ZTZ0_9BACT</name>
<reference evidence="2 3" key="1">
    <citation type="submission" date="2022-11" db="EMBL/GenBank/DDBJ databases">
        <title>Minimal conservation of predation-associated metabolite biosynthetic gene clusters underscores biosynthetic potential of Myxococcota including descriptions for ten novel species: Archangium lansinium sp. nov., Myxococcus landrumus sp. nov., Nannocystis bai.</title>
        <authorList>
            <person name="Ahearne A."/>
            <person name="Stevens C."/>
            <person name="Phillips K."/>
        </authorList>
    </citation>
    <scope>NUCLEOTIDE SEQUENCE [LARGE SCALE GENOMIC DNA]</scope>
    <source>
        <strain evidence="2 3">MIWBW</strain>
    </source>
</reference>
<sequence>MNTHLINNTLALLRQVERHATTSEQFDALKASRTLLYFILGRGEAGEFKDYFERFDTAPVRPLLSFATQEEAETWLRNHPAAPHGATIRAAKDLYTVVDARALNHRKLLRQLSLEELGLTDEEVGQEPADESEPPKPNPGERFSLFGLYERTCYDLYQMEKHVTSPEELEAIRAAKISFNFVMHEGEEYGVEDYLESIRSAKSTPPRKSFTTRAEADTWLATQPEPPPPVVVAIGNELYAAGHNRRRGLRLLIRLPTPPELDTGAP</sequence>
<keyword evidence="3" id="KW-1185">Reference proteome</keyword>
<feature type="region of interest" description="Disordered" evidence="1">
    <location>
        <begin position="122"/>
        <end position="142"/>
    </location>
</feature>
<organism evidence="2 3">
    <name type="scientific">Archangium lansingense</name>
    <dbReference type="NCBI Taxonomy" id="2995310"/>
    <lineage>
        <taxon>Bacteria</taxon>
        <taxon>Pseudomonadati</taxon>
        <taxon>Myxococcota</taxon>
        <taxon>Myxococcia</taxon>
        <taxon>Myxococcales</taxon>
        <taxon>Cystobacterineae</taxon>
        <taxon>Archangiaceae</taxon>
        <taxon>Archangium</taxon>
    </lineage>
</organism>
<dbReference type="RefSeq" id="WP_267531891.1">
    <property type="nucleotide sequence ID" value="NZ_JAPNKA010000001.1"/>
</dbReference>
<proteinExistence type="predicted"/>
<evidence type="ECO:0000313" key="3">
    <source>
        <dbReference type="Proteomes" id="UP001207654"/>
    </source>
</evidence>
<dbReference type="EMBL" id="JAPNKA010000001">
    <property type="protein sequence ID" value="MCY1072868.1"/>
    <property type="molecule type" value="Genomic_DNA"/>
</dbReference>
<protein>
    <submittedName>
        <fullName evidence="2">Uncharacterized protein</fullName>
    </submittedName>
</protein>
<feature type="compositionally biased region" description="Acidic residues" evidence="1">
    <location>
        <begin position="122"/>
        <end position="132"/>
    </location>
</feature>
<comment type="caution">
    <text evidence="2">The sequence shown here is derived from an EMBL/GenBank/DDBJ whole genome shotgun (WGS) entry which is preliminary data.</text>
</comment>
<accession>A0ABT3ZTZ0</accession>